<proteinExistence type="predicted"/>
<protein>
    <submittedName>
        <fullName evidence="1">Uncharacterized protein</fullName>
    </submittedName>
</protein>
<evidence type="ECO:0000313" key="1">
    <source>
        <dbReference type="EMBL" id="PED80423.1"/>
    </source>
</evidence>
<dbReference type="Proteomes" id="UP000221020">
    <property type="component" value="Unassembled WGS sequence"/>
</dbReference>
<dbReference type="EMBL" id="NVOR01000113">
    <property type="protein sequence ID" value="PED80423.1"/>
    <property type="molecule type" value="Genomic_DNA"/>
</dbReference>
<evidence type="ECO:0000313" key="2">
    <source>
        <dbReference type="Proteomes" id="UP000221020"/>
    </source>
</evidence>
<organism evidence="1 2">
    <name type="scientific">Bacillus pseudomycoides</name>
    <dbReference type="NCBI Taxonomy" id="64104"/>
    <lineage>
        <taxon>Bacteria</taxon>
        <taxon>Bacillati</taxon>
        <taxon>Bacillota</taxon>
        <taxon>Bacilli</taxon>
        <taxon>Bacillales</taxon>
        <taxon>Bacillaceae</taxon>
        <taxon>Bacillus</taxon>
        <taxon>Bacillus cereus group</taxon>
    </lineage>
</organism>
<sequence>MGYLAGTLATFLLIYFTYRIGENKRAATHKQEIAIFDKSAWKEMNTTKYEIYIQSTSKMIEVAQQYG</sequence>
<name>A0AA91ZS99_9BACI</name>
<comment type="caution">
    <text evidence="1">The sequence shown here is derived from an EMBL/GenBank/DDBJ whole genome shotgun (WGS) entry which is preliminary data.</text>
</comment>
<gene>
    <name evidence="1" type="ORF">CON65_22805</name>
</gene>
<accession>A0AA91ZS99</accession>
<dbReference type="AlphaFoldDB" id="A0AA91ZS99"/>
<reference evidence="1 2" key="1">
    <citation type="submission" date="2017-09" db="EMBL/GenBank/DDBJ databases">
        <title>Large-scale bioinformatics analysis of Bacillus genomes uncovers conserved roles of natural products in bacterial physiology.</title>
        <authorList>
            <consortium name="Agbiome Team Llc"/>
            <person name="Bleich R.M."/>
            <person name="Grubbs K.J."/>
            <person name="Santa Maria K.C."/>
            <person name="Allen S.E."/>
            <person name="Farag S."/>
            <person name="Shank E.A."/>
            <person name="Bowers A."/>
        </authorList>
    </citation>
    <scope>NUCLEOTIDE SEQUENCE [LARGE SCALE GENOMIC DNA]</scope>
    <source>
        <strain evidence="1 2">AFS092012</strain>
    </source>
</reference>